<keyword evidence="9" id="KW-1185">Reference proteome</keyword>
<comment type="similarity">
    <text evidence="1">Belongs to the ABC transporter superfamily.</text>
</comment>
<dbReference type="Pfam" id="PF00005">
    <property type="entry name" value="ABC_tran"/>
    <property type="match status" value="1"/>
</dbReference>
<dbReference type="Gene3D" id="3.40.50.300">
    <property type="entry name" value="P-loop containing nucleotide triphosphate hydrolases"/>
    <property type="match status" value="1"/>
</dbReference>
<dbReference type="CDD" id="cd03224">
    <property type="entry name" value="ABC_TM1139_LivF_branched"/>
    <property type="match status" value="1"/>
</dbReference>
<keyword evidence="4" id="KW-0547">Nucleotide-binding</keyword>
<feature type="domain" description="ABC transporter" evidence="7">
    <location>
        <begin position="2"/>
        <end position="235"/>
    </location>
</feature>
<dbReference type="SUPFAM" id="SSF52540">
    <property type="entry name" value="P-loop containing nucleoside triphosphate hydrolases"/>
    <property type="match status" value="1"/>
</dbReference>
<evidence type="ECO:0000313" key="8">
    <source>
        <dbReference type="EMBL" id="MCB5363271.1"/>
    </source>
</evidence>
<gene>
    <name evidence="8" type="ORF">H0484_05825</name>
</gene>
<keyword evidence="3" id="KW-1003">Cell membrane</keyword>
<dbReference type="SMART" id="SM00382">
    <property type="entry name" value="AAA"/>
    <property type="match status" value="1"/>
</dbReference>
<dbReference type="InterPro" id="IPR003593">
    <property type="entry name" value="AAA+_ATPase"/>
</dbReference>
<dbReference type="InterPro" id="IPR027417">
    <property type="entry name" value="P-loop_NTPase"/>
</dbReference>
<reference evidence="8 9" key="1">
    <citation type="submission" date="2020-07" db="EMBL/GenBank/DDBJ databases">
        <title>Pusillimonas sp. nov., isolated from poultry manure in Taiwan.</title>
        <authorList>
            <person name="Lin S.-Y."/>
            <person name="Tang Y.-S."/>
            <person name="Young C.-C."/>
        </authorList>
    </citation>
    <scope>NUCLEOTIDE SEQUENCE [LARGE SCALE GENOMIC DNA]</scope>
    <source>
        <strain evidence="8 9">CC-YST705</strain>
    </source>
</reference>
<sequence>MLEISNLHSGYGSMTILHGVSLNVAPGEVVCLLGANGAGKSTLLRTISGLLPMKSGRIHFNGQSLEKHSTEKIVRMGLAHVPEGREIFGGLTVDQNLRLGAYSGRLNSSQIRQAREQAFAYFPVVERKLQSKASALSGGEQQMVAMARALMSGPSMLLLDEPSLGLAPKMIQTVLDVVASLKQLGVPILLVEQNATAALAVADRGYVIEHGRVVADASAAQLLADDTVRRNYLGL</sequence>
<dbReference type="InterPro" id="IPR003439">
    <property type="entry name" value="ABC_transporter-like_ATP-bd"/>
</dbReference>
<dbReference type="PROSITE" id="PS50893">
    <property type="entry name" value="ABC_TRANSPORTER_2"/>
    <property type="match status" value="1"/>
</dbReference>
<dbReference type="EMBL" id="JACDXW010000002">
    <property type="protein sequence ID" value="MCB5363271.1"/>
    <property type="molecule type" value="Genomic_DNA"/>
</dbReference>
<evidence type="ECO:0000259" key="7">
    <source>
        <dbReference type="PROSITE" id="PS50893"/>
    </source>
</evidence>
<evidence type="ECO:0000256" key="2">
    <source>
        <dbReference type="ARBA" id="ARBA00022448"/>
    </source>
</evidence>
<keyword evidence="5 8" id="KW-0067">ATP-binding</keyword>
<dbReference type="InterPro" id="IPR017871">
    <property type="entry name" value="ABC_transporter-like_CS"/>
</dbReference>
<accession>A0ABS8CB58</accession>
<proteinExistence type="inferred from homology"/>
<evidence type="ECO:0000256" key="4">
    <source>
        <dbReference type="ARBA" id="ARBA00022741"/>
    </source>
</evidence>
<dbReference type="PROSITE" id="PS00211">
    <property type="entry name" value="ABC_TRANSPORTER_1"/>
    <property type="match status" value="1"/>
</dbReference>
<dbReference type="Proteomes" id="UP000776983">
    <property type="component" value="Unassembled WGS sequence"/>
</dbReference>
<keyword evidence="3" id="KW-0472">Membrane</keyword>
<organism evidence="8 9">
    <name type="scientific">Mesopusillimonas faecipullorum</name>
    <dbReference type="NCBI Taxonomy" id="2755040"/>
    <lineage>
        <taxon>Bacteria</taxon>
        <taxon>Pseudomonadati</taxon>
        <taxon>Pseudomonadota</taxon>
        <taxon>Betaproteobacteria</taxon>
        <taxon>Burkholderiales</taxon>
        <taxon>Alcaligenaceae</taxon>
        <taxon>Mesopusillimonas</taxon>
    </lineage>
</organism>
<dbReference type="GO" id="GO:0005524">
    <property type="term" value="F:ATP binding"/>
    <property type="evidence" value="ECO:0007669"/>
    <property type="project" value="UniProtKB-KW"/>
</dbReference>
<dbReference type="PANTHER" id="PTHR43820">
    <property type="entry name" value="HIGH-AFFINITY BRANCHED-CHAIN AMINO ACID TRANSPORT ATP-BINDING PROTEIN LIVF"/>
    <property type="match status" value="1"/>
</dbReference>
<comment type="caution">
    <text evidence="8">The sequence shown here is derived from an EMBL/GenBank/DDBJ whole genome shotgun (WGS) entry which is preliminary data.</text>
</comment>
<evidence type="ECO:0000256" key="6">
    <source>
        <dbReference type="ARBA" id="ARBA00022970"/>
    </source>
</evidence>
<keyword evidence="6" id="KW-0029">Amino-acid transport</keyword>
<name>A0ABS8CB58_9BURK</name>
<protein>
    <submittedName>
        <fullName evidence="8">ABC transporter ATP-binding protein</fullName>
    </submittedName>
</protein>
<dbReference type="PANTHER" id="PTHR43820:SF4">
    <property type="entry name" value="HIGH-AFFINITY BRANCHED-CHAIN AMINO ACID TRANSPORT ATP-BINDING PROTEIN LIVF"/>
    <property type="match status" value="1"/>
</dbReference>
<evidence type="ECO:0000256" key="5">
    <source>
        <dbReference type="ARBA" id="ARBA00022840"/>
    </source>
</evidence>
<evidence type="ECO:0000256" key="3">
    <source>
        <dbReference type="ARBA" id="ARBA00022475"/>
    </source>
</evidence>
<dbReference type="RefSeq" id="WP_226953580.1">
    <property type="nucleotide sequence ID" value="NZ_JACDXW010000002.1"/>
</dbReference>
<keyword evidence="2" id="KW-0813">Transport</keyword>
<evidence type="ECO:0000313" key="9">
    <source>
        <dbReference type="Proteomes" id="UP000776983"/>
    </source>
</evidence>
<dbReference type="InterPro" id="IPR052156">
    <property type="entry name" value="BCAA_Transport_ATP-bd_LivF"/>
</dbReference>
<evidence type="ECO:0000256" key="1">
    <source>
        <dbReference type="ARBA" id="ARBA00005417"/>
    </source>
</evidence>